<feature type="region of interest" description="Disordered" evidence="1">
    <location>
        <begin position="1"/>
        <end position="20"/>
    </location>
</feature>
<organism evidence="2 3">
    <name type="scientific">Oryza sativa subsp. japonica</name>
    <name type="common">Rice</name>
    <dbReference type="NCBI Taxonomy" id="39947"/>
    <lineage>
        <taxon>Eukaryota</taxon>
        <taxon>Viridiplantae</taxon>
        <taxon>Streptophyta</taxon>
        <taxon>Embryophyta</taxon>
        <taxon>Tracheophyta</taxon>
        <taxon>Spermatophyta</taxon>
        <taxon>Magnoliopsida</taxon>
        <taxon>Liliopsida</taxon>
        <taxon>Poales</taxon>
        <taxon>Poaceae</taxon>
        <taxon>BOP clade</taxon>
        <taxon>Oryzoideae</taxon>
        <taxon>Oryzeae</taxon>
        <taxon>Oryzinae</taxon>
        <taxon>Oryza</taxon>
        <taxon>Oryza sativa</taxon>
    </lineage>
</organism>
<proteinExistence type="predicted"/>
<protein>
    <submittedName>
        <fullName evidence="2">Os07g0407400 protein</fullName>
    </submittedName>
</protein>
<reference evidence="2 3" key="3">
    <citation type="journal article" date="2013" name="Rice">
        <title>Improvement of the Oryza sativa Nipponbare reference genome using next generation sequence and optical map data.</title>
        <authorList>
            <person name="Kawahara Y."/>
            <person name="de la Bastide M."/>
            <person name="Hamilton J.P."/>
            <person name="Kanamori H."/>
            <person name="McCombie W.R."/>
            <person name="Ouyang S."/>
            <person name="Schwartz D.C."/>
            <person name="Tanaka T."/>
            <person name="Wu J."/>
            <person name="Zhou S."/>
            <person name="Childs K.L."/>
            <person name="Davidson R.M."/>
            <person name="Lin H."/>
            <person name="Quesada-Ocampo L."/>
            <person name="Vaillancourt B."/>
            <person name="Sakai H."/>
            <person name="Lee S.S."/>
            <person name="Kim J."/>
            <person name="Numa H."/>
            <person name="Itoh T."/>
            <person name="Buell C.R."/>
            <person name="Matsumoto T."/>
        </authorList>
    </citation>
    <scope>NUCLEOTIDE SEQUENCE [LARGE SCALE GENOMIC DNA]</scope>
    <source>
        <strain evidence="3">cv. Nipponbare</strain>
    </source>
</reference>
<gene>
    <name evidence="2" type="ordered locus">Os07g0407400</name>
    <name evidence="2" type="ORF">OSNPB_070407400</name>
</gene>
<accession>A0A0P0X4Z0</accession>
<reference evidence="2 3" key="2">
    <citation type="journal article" date="2013" name="Plant Cell Physiol.">
        <title>Rice Annotation Project Database (RAP-DB): an integrative and interactive database for rice genomics.</title>
        <authorList>
            <person name="Sakai H."/>
            <person name="Lee S.S."/>
            <person name="Tanaka T."/>
            <person name="Numa H."/>
            <person name="Kim J."/>
            <person name="Kawahara Y."/>
            <person name="Wakimoto H."/>
            <person name="Yang C.C."/>
            <person name="Iwamoto M."/>
            <person name="Abe T."/>
            <person name="Yamada Y."/>
            <person name="Muto A."/>
            <person name="Inokuchi H."/>
            <person name="Ikemura T."/>
            <person name="Matsumoto T."/>
            <person name="Sasaki T."/>
            <person name="Itoh T."/>
        </authorList>
    </citation>
    <scope>NUCLEOTIDE SEQUENCE [LARGE SCALE GENOMIC DNA]</scope>
    <source>
        <strain evidence="3">cv. Nipponbare</strain>
    </source>
</reference>
<dbReference type="EMBL" id="AP014963">
    <property type="protein sequence ID" value="BAT01101.1"/>
    <property type="molecule type" value="Genomic_DNA"/>
</dbReference>
<keyword evidence="3" id="KW-1185">Reference proteome</keyword>
<dbReference type="Proteomes" id="UP000059680">
    <property type="component" value="Chromosome 7"/>
</dbReference>
<dbReference type="InParanoid" id="A0A0P0X4Z0"/>
<reference evidence="3" key="1">
    <citation type="journal article" date="2005" name="Nature">
        <title>The map-based sequence of the rice genome.</title>
        <authorList>
            <consortium name="International rice genome sequencing project (IRGSP)"/>
            <person name="Matsumoto T."/>
            <person name="Wu J."/>
            <person name="Kanamori H."/>
            <person name="Katayose Y."/>
            <person name="Fujisawa M."/>
            <person name="Namiki N."/>
            <person name="Mizuno H."/>
            <person name="Yamamoto K."/>
            <person name="Antonio B.A."/>
            <person name="Baba T."/>
            <person name="Sakata K."/>
            <person name="Nagamura Y."/>
            <person name="Aoki H."/>
            <person name="Arikawa K."/>
            <person name="Arita K."/>
            <person name="Bito T."/>
            <person name="Chiden Y."/>
            <person name="Fujitsuka N."/>
            <person name="Fukunaka R."/>
            <person name="Hamada M."/>
            <person name="Harada C."/>
            <person name="Hayashi A."/>
            <person name="Hijishita S."/>
            <person name="Honda M."/>
            <person name="Hosokawa S."/>
            <person name="Ichikawa Y."/>
            <person name="Idonuma A."/>
            <person name="Iijima M."/>
            <person name="Ikeda M."/>
            <person name="Ikeno M."/>
            <person name="Ito K."/>
            <person name="Ito S."/>
            <person name="Ito T."/>
            <person name="Ito Y."/>
            <person name="Ito Y."/>
            <person name="Iwabuchi A."/>
            <person name="Kamiya K."/>
            <person name="Karasawa W."/>
            <person name="Kurita K."/>
            <person name="Katagiri S."/>
            <person name="Kikuta A."/>
            <person name="Kobayashi H."/>
            <person name="Kobayashi N."/>
            <person name="Machita K."/>
            <person name="Maehara T."/>
            <person name="Masukawa M."/>
            <person name="Mizubayashi T."/>
            <person name="Mukai Y."/>
            <person name="Nagasaki H."/>
            <person name="Nagata Y."/>
            <person name="Naito S."/>
            <person name="Nakashima M."/>
            <person name="Nakama Y."/>
            <person name="Nakamichi Y."/>
            <person name="Nakamura M."/>
            <person name="Meguro A."/>
            <person name="Negishi M."/>
            <person name="Ohta I."/>
            <person name="Ohta T."/>
            <person name="Okamoto M."/>
            <person name="Ono N."/>
            <person name="Saji S."/>
            <person name="Sakaguchi M."/>
            <person name="Sakai K."/>
            <person name="Shibata M."/>
            <person name="Shimokawa T."/>
            <person name="Song J."/>
            <person name="Takazaki Y."/>
            <person name="Terasawa K."/>
            <person name="Tsugane M."/>
            <person name="Tsuji K."/>
            <person name="Ueda S."/>
            <person name="Waki K."/>
            <person name="Yamagata H."/>
            <person name="Yamamoto M."/>
            <person name="Yamamoto S."/>
            <person name="Yamane H."/>
            <person name="Yoshiki S."/>
            <person name="Yoshihara R."/>
            <person name="Yukawa K."/>
            <person name="Zhong H."/>
            <person name="Yano M."/>
            <person name="Yuan Q."/>
            <person name="Ouyang S."/>
            <person name="Liu J."/>
            <person name="Jones K.M."/>
            <person name="Gansberger K."/>
            <person name="Moffat K."/>
            <person name="Hill J."/>
            <person name="Bera J."/>
            <person name="Fadrosh D."/>
            <person name="Jin S."/>
            <person name="Johri S."/>
            <person name="Kim M."/>
            <person name="Overton L."/>
            <person name="Reardon M."/>
            <person name="Tsitrin T."/>
            <person name="Vuong H."/>
            <person name="Weaver B."/>
            <person name="Ciecko A."/>
            <person name="Tallon L."/>
            <person name="Jackson J."/>
            <person name="Pai G."/>
            <person name="Aken S.V."/>
            <person name="Utterback T."/>
            <person name="Reidmuller S."/>
            <person name="Feldblyum T."/>
            <person name="Hsiao J."/>
            <person name="Zismann V."/>
            <person name="Iobst S."/>
            <person name="de Vazeille A.R."/>
            <person name="Buell C.R."/>
            <person name="Ying K."/>
            <person name="Li Y."/>
            <person name="Lu T."/>
            <person name="Huang Y."/>
            <person name="Zhao Q."/>
            <person name="Feng Q."/>
            <person name="Zhang L."/>
            <person name="Zhu J."/>
            <person name="Weng Q."/>
            <person name="Mu J."/>
            <person name="Lu Y."/>
            <person name="Fan D."/>
            <person name="Liu Y."/>
            <person name="Guan J."/>
            <person name="Zhang Y."/>
            <person name="Yu S."/>
            <person name="Liu X."/>
            <person name="Zhang Y."/>
            <person name="Hong G."/>
            <person name="Han B."/>
            <person name="Choisne N."/>
            <person name="Demange N."/>
            <person name="Orjeda G."/>
            <person name="Samain S."/>
            <person name="Cattolico L."/>
            <person name="Pelletier E."/>
            <person name="Couloux A."/>
            <person name="Segurens B."/>
            <person name="Wincker P."/>
            <person name="D'Hont A."/>
            <person name="Scarpelli C."/>
            <person name="Weissenbach J."/>
            <person name="Salanoubat M."/>
            <person name="Quetier F."/>
            <person name="Yu Y."/>
            <person name="Kim H.R."/>
            <person name="Rambo T."/>
            <person name="Currie J."/>
            <person name="Collura K."/>
            <person name="Luo M."/>
            <person name="Yang T."/>
            <person name="Ammiraju J.S.S."/>
            <person name="Engler F."/>
            <person name="Soderlund C."/>
            <person name="Wing R.A."/>
            <person name="Palmer L.E."/>
            <person name="de la Bastide M."/>
            <person name="Spiegel L."/>
            <person name="Nascimento L."/>
            <person name="Zutavern T."/>
            <person name="O'Shaughnessy A."/>
            <person name="Dike S."/>
            <person name="Dedhia N."/>
            <person name="Preston R."/>
            <person name="Balija V."/>
            <person name="McCombie W.R."/>
            <person name="Chow T."/>
            <person name="Chen H."/>
            <person name="Chung M."/>
            <person name="Chen C."/>
            <person name="Shaw J."/>
            <person name="Wu H."/>
            <person name="Hsiao K."/>
            <person name="Chao Y."/>
            <person name="Chu M."/>
            <person name="Cheng C."/>
            <person name="Hour A."/>
            <person name="Lee P."/>
            <person name="Lin S."/>
            <person name="Lin Y."/>
            <person name="Liou J."/>
            <person name="Liu S."/>
            <person name="Hsing Y."/>
            <person name="Raghuvanshi S."/>
            <person name="Mohanty A."/>
            <person name="Bharti A.K."/>
            <person name="Gaur A."/>
            <person name="Gupta V."/>
            <person name="Kumar D."/>
            <person name="Ravi V."/>
            <person name="Vij S."/>
            <person name="Kapur A."/>
            <person name="Khurana P."/>
            <person name="Khurana P."/>
            <person name="Khurana J.P."/>
            <person name="Tyagi A.K."/>
            <person name="Gaikwad K."/>
            <person name="Singh A."/>
            <person name="Dalal V."/>
            <person name="Srivastava S."/>
            <person name="Dixit A."/>
            <person name="Pal A.K."/>
            <person name="Ghazi I.A."/>
            <person name="Yadav M."/>
            <person name="Pandit A."/>
            <person name="Bhargava A."/>
            <person name="Sureshbabu K."/>
            <person name="Batra K."/>
            <person name="Sharma T.R."/>
            <person name="Mohapatra T."/>
            <person name="Singh N.K."/>
            <person name="Messing J."/>
            <person name="Nelson A.B."/>
            <person name="Fuks G."/>
            <person name="Kavchok S."/>
            <person name="Keizer G."/>
            <person name="Linton E."/>
            <person name="Llaca V."/>
            <person name="Song R."/>
            <person name="Tanyolac B."/>
            <person name="Young S."/>
            <person name="Ho-Il K."/>
            <person name="Hahn J.H."/>
            <person name="Sangsakoo G."/>
            <person name="Vanavichit A."/>
            <person name="de Mattos Luiz.A.T."/>
            <person name="Zimmer P.D."/>
            <person name="Malone G."/>
            <person name="Dellagostin O."/>
            <person name="de Oliveira A.C."/>
            <person name="Bevan M."/>
            <person name="Bancroft I."/>
            <person name="Minx P."/>
            <person name="Cordum H."/>
            <person name="Wilson R."/>
            <person name="Cheng Z."/>
            <person name="Jin W."/>
            <person name="Jiang J."/>
            <person name="Leong S.A."/>
            <person name="Iwama H."/>
            <person name="Gojobori T."/>
            <person name="Itoh T."/>
            <person name="Niimura Y."/>
            <person name="Fujii Y."/>
            <person name="Habara T."/>
            <person name="Sakai H."/>
            <person name="Sato Y."/>
            <person name="Wilson G."/>
            <person name="Kumar K."/>
            <person name="McCouch S."/>
            <person name="Juretic N."/>
            <person name="Hoen D."/>
            <person name="Wright S."/>
            <person name="Bruskiewich R."/>
            <person name="Bureau T."/>
            <person name="Miyao A."/>
            <person name="Hirochika H."/>
            <person name="Nishikawa T."/>
            <person name="Kadowaki K."/>
            <person name="Sugiura M."/>
            <person name="Burr B."/>
            <person name="Sasaki T."/>
        </authorList>
    </citation>
    <scope>NUCLEOTIDE SEQUENCE [LARGE SCALE GENOMIC DNA]</scope>
    <source>
        <strain evidence="3">cv. Nipponbare</strain>
    </source>
</reference>
<sequence>MQKNRGRWQSCSPHKPVHGGWQEQEVAMAATMLQRRNPELSGEIDGRQRRLFMPRRRTTAMVDGATSTGLHVITNIENRAISMWYTRSRVSCELWFVGVAGDFIEQLRAPTGGREDGGISGGWRQSLMGEVRVVKEESGESCGQGLGRFGWVYDISWMGMSRARIHVHGLTAQRPVLATSSRTDGTTRMGESSRLEWLPLCQRWSKGEGFGRGVEDLAGTAR</sequence>
<dbReference type="AlphaFoldDB" id="A0A0P0X4Z0"/>
<evidence type="ECO:0000313" key="2">
    <source>
        <dbReference type="EMBL" id="BAT01101.1"/>
    </source>
</evidence>
<dbReference type="PaxDb" id="39947-A0A0P0X4Z0"/>
<name>A0A0P0X4Z0_ORYSJ</name>
<evidence type="ECO:0000256" key="1">
    <source>
        <dbReference type="SAM" id="MobiDB-lite"/>
    </source>
</evidence>
<evidence type="ECO:0000313" key="3">
    <source>
        <dbReference type="Proteomes" id="UP000059680"/>
    </source>
</evidence>